<keyword evidence="2" id="KW-1133">Transmembrane helix</keyword>
<organism evidence="3 4">
    <name type="scientific">Roseburia inulinivorans</name>
    <dbReference type="NCBI Taxonomy" id="360807"/>
    <lineage>
        <taxon>Bacteria</taxon>
        <taxon>Bacillati</taxon>
        <taxon>Bacillota</taxon>
        <taxon>Clostridia</taxon>
        <taxon>Lachnospirales</taxon>
        <taxon>Lachnospiraceae</taxon>
        <taxon>Roseburia</taxon>
    </lineage>
</organism>
<proteinExistence type="predicted"/>
<evidence type="ECO:0000313" key="4">
    <source>
        <dbReference type="Proteomes" id="UP000266391"/>
    </source>
</evidence>
<evidence type="ECO:0000313" key="3">
    <source>
        <dbReference type="EMBL" id="RHC99969.1"/>
    </source>
</evidence>
<dbReference type="Proteomes" id="UP000266391">
    <property type="component" value="Unassembled WGS sequence"/>
</dbReference>
<dbReference type="RefSeq" id="WP_118093550.1">
    <property type="nucleotide sequence ID" value="NZ_QSIQ01000029.1"/>
</dbReference>
<dbReference type="InterPro" id="IPR028994">
    <property type="entry name" value="Integrin_alpha_N"/>
</dbReference>
<reference evidence="3 4" key="1">
    <citation type="submission" date="2018-08" db="EMBL/GenBank/DDBJ databases">
        <title>A genome reference for cultivated species of the human gut microbiota.</title>
        <authorList>
            <person name="Zou Y."/>
            <person name="Xue W."/>
            <person name="Luo G."/>
        </authorList>
    </citation>
    <scope>NUCLEOTIDE SEQUENCE [LARGE SCALE GENOMIC DNA]</scope>
    <source>
        <strain evidence="3 4">AM32-8LB</strain>
    </source>
</reference>
<keyword evidence="2" id="KW-0472">Membrane</keyword>
<dbReference type="PANTHER" id="PTHR45982">
    <property type="entry name" value="REGULATOR OF CHROMOSOME CONDENSATION"/>
    <property type="match status" value="1"/>
</dbReference>
<dbReference type="SUPFAM" id="SSF50985">
    <property type="entry name" value="RCC1/BLIP-II"/>
    <property type="match status" value="1"/>
</dbReference>
<evidence type="ECO:0008006" key="5">
    <source>
        <dbReference type="Google" id="ProtNLM"/>
    </source>
</evidence>
<dbReference type="EMBL" id="QSIQ01000029">
    <property type="protein sequence ID" value="RHC99969.1"/>
    <property type="molecule type" value="Genomic_DNA"/>
</dbReference>
<keyword evidence="2" id="KW-0812">Transmembrane</keyword>
<comment type="caution">
    <text evidence="3">The sequence shown here is derived from an EMBL/GenBank/DDBJ whole genome shotgun (WGS) entry which is preliminary data.</text>
</comment>
<sequence>MSSKIKQYFANKENRIKCGITGGTIALAVIIFVGMVFMEENETQNNSIETVSQTESDTQTEEETGYSFDAGDLYDMRLDAQTIEDYYMKSCGDQFNLYTIDEDGVLWGSGHNEYAQIGLGYADEEFHEEKSKIAEHVVHVDYSQKDFVVYLTEEGKLYGLGNDSTYMLLQHTEMPVEDLAYPTKRYVTSPALLLEDVSYARCGRDDVVALKKDGTVWTWGMIWNYQSTGYCITMPQQILTDVKMITGGWFNHAALKEDGTLWTWGYNFSGNCGTDKATMIETPVQVAEDVQCVWTGLLNYSAKEDDITDMEEFGNDYVDNTIIEKTDGTFYACGMGVGDKSVVLPQYYEVSELDTVCSSEFLPLDWDEEMLNRKQREYIERKESQSEEAVLARKNEALLEEIDKNYDMEKLKRKVPRFSEDDKINETYYNAIKTLDTTGFLPDGRYCFYIEQDGRTDVERFQEQRAQHYSPERVAVADVDGDGTAELLFFIEGTCVRDSAEYVYRYSEEKNAFELEFEYSAGCNYYQNGVIKAKPLYSGFIYQDDFWPYSVFQYDENKNEFVLTASVEEIPKVPENPDNFPEEYDKDGDGKVYIISQGESVKYLDEQEYLEWKKQIFWMPEMKIDWCELGSNKELLEEIDKNYDMEKLKRKVPRFSEDDKINEAYYNAIKTLDTTGFLPDGRYCFGHQKSNVDVERFREDMERAYCPNKVAVADVDGDGTVELLIFTVGFYMADITEYVYRYSEEKNGFELEFAYAGGCDYYEHGVIKASPLHSMYSDYQDGFWPYSVYQYDENKKEFVEKVSVDQITNVPINSDVFPEEYDKDGDGKVYIVDQGESVKYLDEQEYLEWKKQIFWMPEMKIESCELGEILK</sequence>
<dbReference type="SUPFAM" id="SSF69318">
    <property type="entry name" value="Integrin alpha N-terminal domain"/>
    <property type="match status" value="1"/>
</dbReference>
<feature type="region of interest" description="Disordered" evidence="1">
    <location>
        <begin position="44"/>
        <end position="64"/>
    </location>
</feature>
<protein>
    <recommendedName>
        <fullName evidence="5">Regulator of chromosome condensation (RCC1) repeat</fullName>
    </recommendedName>
</protein>
<dbReference type="Gene3D" id="2.130.10.30">
    <property type="entry name" value="Regulator of chromosome condensation 1/beta-lactamase-inhibitor protein II"/>
    <property type="match status" value="1"/>
</dbReference>
<evidence type="ECO:0000256" key="2">
    <source>
        <dbReference type="SAM" id="Phobius"/>
    </source>
</evidence>
<feature type="transmembrane region" description="Helical" evidence="2">
    <location>
        <begin position="20"/>
        <end position="38"/>
    </location>
</feature>
<accession>A0A396AAZ2</accession>
<gene>
    <name evidence="3" type="ORF">DW813_14180</name>
</gene>
<evidence type="ECO:0000256" key="1">
    <source>
        <dbReference type="SAM" id="MobiDB-lite"/>
    </source>
</evidence>
<dbReference type="PANTHER" id="PTHR45982:SF1">
    <property type="entry name" value="REGULATOR OF CHROMOSOME CONDENSATION"/>
    <property type="match status" value="1"/>
</dbReference>
<dbReference type="InterPro" id="IPR051553">
    <property type="entry name" value="Ran_GTPase-activating"/>
</dbReference>
<name>A0A396AAZ2_9FIRM</name>
<dbReference type="AlphaFoldDB" id="A0A396AAZ2"/>
<dbReference type="InterPro" id="IPR009091">
    <property type="entry name" value="RCC1/BLIP-II"/>
</dbReference>